<dbReference type="GeneID" id="111088091"/>
<evidence type="ECO:0000313" key="2">
    <source>
        <dbReference type="RefSeq" id="XP_022252740.1"/>
    </source>
</evidence>
<dbReference type="Proteomes" id="UP000694941">
    <property type="component" value="Unplaced"/>
</dbReference>
<organism evidence="1 2">
    <name type="scientific">Limulus polyphemus</name>
    <name type="common">Atlantic horseshoe crab</name>
    <dbReference type="NCBI Taxonomy" id="6850"/>
    <lineage>
        <taxon>Eukaryota</taxon>
        <taxon>Metazoa</taxon>
        <taxon>Ecdysozoa</taxon>
        <taxon>Arthropoda</taxon>
        <taxon>Chelicerata</taxon>
        <taxon>Merostomata</taxon>
        <taxon>Xiphosura</taxon>
        <taxon>Limulidae</taxon>
        <taxon>Limulus</taxon>
    </lineage>
</organism>
<sequence>MGTVLSISHRKRKPFSRDYRINQFDQQQLNNVGYETNALEQTVNSNINNNKTNVNYLVINALHWKYFNSSGKESSDKNKNFTFRHNPNKMESLESNRKNIQKSLSCYNIKTTPVSPVNFFVRNNTQQDKKLSQKNSTPPFPSKLTNVLTTYNSIRPTYHNVVSSTRPASVQWVQRRTVVQTSTSEQHGHNMVSSTRPASVPWVQRRTVVQTSTSEQHGHNMVSSTRPASVPWVQRRTVVQTSTSEQHGHNMVSSTRPASVPWVQRRAIVQ</sequence>
<feature type="non-terminal residue" evidence="2">
    <location>
        <position position="270"/>
    </location>
</feature>
<keyword evidence="1" id="KW-1185">Reference proteome</keyword>
<gene>
    <name evidence="2" type="primary">LOC111088091</name>
</gene>
<reference evidence="2" key="1">
    <citation type="submission" date="2025-08" db="UniProtKB">
        <authorList>
            <consortium name="RefSeq"/>
        </authorList>
    </citation>
    <scope>IDENTIFICATION</scope>
    <source>
        <tissue evidence="2">Muscle</tissue>
    </source>
</reference>
<accession>A0ABM1TA34</accession>
<name>A0ABM1TA34_LIMPO</name>
<proteinExistence type="predicted"/>
<evidence type="ECO:0000313" key="1">
    <source>
        <dbReference type="Proteomes" id="UP000694941"/>
    </source>
</evidence>
<dbReference type="RefSeq" id="XP_022252740.1">
    <property type="nucleotide sequence ID" value="XM_022397032.1"/>
</dbReference>
<protein>
    <submittedName>
        <fullName evidence="2">Uncharacterized protein LOC111088091</fullName>
    </submittedName>
</protein>